<accession>A0A330LQP4</accession>
<dbReference type="NCBIfam" id="NF004163">
    <property type="entry name" value="PRK05627.1-6"/>
    <property type="match status" value="1"/>
</dbReference>
<dbReference type="NCBIfam" id="NF004160">
    <property type="entry name" value="PRK05627.1-3"/>
    <property type="match status" value="1"/>
</dbReference>
<protein>
    <recommendedName>
        <fullName evidence="15">Riboflavin biosynthesis protein</fullName>
    </recommendedName>
    <domain>
        <recommendedName>
            <fullName evidence="15">Riboflavin kinase</fullName>
            <ecNumber evidence="15">2.7.1.26</ecNumber>
        </recommendedName>
        <alternativeName>
            <fullName evidence="15">Flavokinase</fullName>
        </alternativeName>
    </domain>
    <domain>
        <recommendedName>
            <fullName evidence="15">FMN adenylyltransferase</fullName>
            <ecNumber evidence="15">2.7.7.2</ecNumber>
        </recommendedName>
        <alternativeName>
            <fullName evidence="15">FAD pyrophosphorylase</fullName>
        </alternativeName>
        <alternativeName>
            <fullName evidence="15">FAD synthase</fullName>
        </alternativeName>
    </domain>
</protein>
<keyword evidence="6 15" id="KW-0808">Transferase</keyword>
<dbReference type="KEGG" id="mya:MORIYA_2493"/>
<dbReference type="GO" id="GO:0006747">
    <property type="term" value="P:FAD biosynthetic process"/>
    <property type="evidence" value="ECO:0007669"/>
    <property type="project" value="UniProtKB-UniRule"/>
</dbReference>
<evidence type="ECO:0000313" key="18">
    <source>
        <dbReference type="Proteomes" id="UP000250163"/>
    </source>
</evidence>
<evidence type="ECO:0000256" key="2">
    <source>
        <dbReference type="ARBA" id="ARBA00004726"/>
    </source>
</evidence>
<evidence type="ECO:0000256" key="9">
    <source>
        <dbReference type="ARBA" id="ARBA00022777"/>
    </source>
</evidence>
<dbReference type="PANTHER" id="PTHR22749:SF6">
    <property type="entry name" value="RIBOFLAVIN KINASE"/>
    <property type="match status" value="1"/>
</dbReference>
<dbReference type="NCBIfam" id="TIGR00083">
    <property type="entry name" value="ribF"/>
    <property type="match status" value="1"/>
</dbReference>
<dbReference type="UniPathway" id="UPA00277">
    <property type="reaction ID" value="UER00407"/>
</dbReference>
<dbReference type="NCBIfam" id="NF004162">
    <property type="entry name" value="PRK05627.1-5"/>
    <property type="match status" value="1"/>
</dbReference>
<dbReference type="SMART" id="SM00904">
    <property type="entry name" value="Flavokinase"/>
    <property type="match status" value="1"/>
</dbReference>
<comment type="similarity">
    <text evidence="15">Belongs to the ribF family.</text>
</comment>
<dbReference type="FunFam" id="3.40.50.620:FF:000021">
    <property type="entry name" value="Riboflavin biosynthesis protein"/>
    <property type="match status" value="1"/>
</dbReference>
<dbReference type="GO" id="GO:0008531">
    <property type="term" value="F:riboflavin kinase activity"/>
    <property type="evidence" value="ECO:0007669"/>
    <property type="project" value="UniProtKB-UniRule"/>
</dbReference>
<dbReference type="PANTHER" id="PTHR22749">
    <property type="entry name" value="RIBOFLAVIN KINASE/FMN ADENYLYLTRANSFERASE"/>
    <property type="match status" value="1"/>
</dbReference>
<dbReference type="InterPro" id="IPR014729">
    <property type="entry name" value="Rossmann-like_a/b/a_fold"/>
</dbReference>
<dbReference type="EC" id="2.7.1.26" evidence="15"/>
<dbReference type="GO" id="GO:0009398">
    <property type="term" value="P:FMN biosynthetic process"/>
    <property type="evidence" value="ECO:0007669"/>
    <property type="project" value="UniProtKB-UniRule"/>
</dbReference>
<evidence type="ECO:0000259" key="16">
    <source>
        <dbReference type="SMART" id="SM00904"/>
    </source>
</evidence>
<dbReference type="InterPro" id="IPR015865">
    <property type="entry name" value="Riboflavin_kinase_bac/euk"/>
</dbReference>
<dbReference type="Proteomes" id="UP000250163">
    <property type="component" value="Chromosome MORIYA"/>
</dbReference>
<evidence type="ECO:0000313" key="17">
    <source>
        <dbReference type="EMBL" id="SQD78969.1"/>
    </source>
</evidence>
<dbReference type="SUPFAM" id="SSF82114">
    <property type="entry name" value="Riboflavin kinase-like"/>
    <property type="match status" value="1"/>
</dbReference>
<evidence type="ECO:0000256" key="7">
    <source>
        <dbReference type="ARBA" id="ARBA00022695"/>
    </source>
</evidence>
<keyword evidence="10 15" id="KW-0274">FAD</keyword>
<evidence type="ECO:0000256" key="1">
    <source>
        <dbReference type="ARBA" id="ARBA00002121"/>
    </source>
</evidence>
<comment type="pathway">
    <text evidence="3 15">Cofactor biosynthesis; FMN biosynthesis; FMN from riboflavin (ATP route): step 1/1.</text>
</comment>
<dbReference type="EMBL" id="LS483250">
    <property type="protein sequence ID" value="SQD78969.1"/>
    <property type="molecule type" value="Genomic_DNA"/>
</dbReference>
<keyword evidence="11 15" id="KW-0067">ATP-binding</keyword>
<dbReference type="GO" id="GO:0009231">
    <property type="term" value="P:riboflavin biosynthetic process"/>
    <property type="evidence" value="ECO:0007669"/>
    <property type="project" value="InterPro"/>
</dbReference>
<dbReference type="InterPro" id="IPR023465">
    <property type="entry name" value="Riboflavin_kinase_dom_sf"/>
</dbReference>
<dbReference type="GO" id="GO:0005524">
    <property type="term" value="F:ATP binding"/>
    <property type="evidence" value="ECO:0007669"/>
    <property type="project" value="UniProtKB-UniRule"/>
</dbReference>
<keyword evidence="12" id="KW-0511">Multifunctional enzyme</keyword>
<evidence type="ECO:0000256" key="11">
    <source>
        <dbReference type="ARBA" id="ARBA00022840"/>
    </source>
</evidence>
<organism evidence="17 18">
    <name type="scientific">Moritella yayanosii</name>
    <dbReference type="NCBI Taxonomy" id="69539"/>
    <lineage>
        <taxon>Bacteria</taxon>
        <taxon>Pseudomonadati</taxon>
        <taxon>Pseudomonadota</taxon>
        <taxon>Gammaproteobacteria</taxon>
        <taxon>Alteromonadales</taxon>
        <taxon>Moritellaceae</taxon>
        <taxon>Moritella</taxon>
    </lineage>
</organism>
<evidence type="ECO:0000256" key="15">
    <source>
        <dbReference type="PIRNR" id="PIRNR004491"/>
    </source>
</evidence>
<keyword evidence="7 15" id="KW-0548">Nucleotidyltransferase</keyword>
<feature type="domain" description="Riboflavin kinase" evidence="16">
    <location>
        <begin position="183"/>
        <end position="307"/>
    </location>
</feature>
<dbReference type="InterPro" id="IPR002606">
    <property type="entry name" value="Riboflavin_kinase_bac"/>
</dbReference>
<keyword evidence="4 15" id="KW-0285">Flavoprotein</keyword>
<evidence type="ECO:0000256" key="12">
    <source>
        <dbReference type="ARBA" id="ARBA00023268"/>
    </source>
</evidence>
<gene>
    <name evidence="17" type="primary">ribF</name>
    <name evidence="17" type="ORF">MORIYA_2493</name>
</gene>
<dbReference type="SUPFAM" id="SSF52374">
    <property type="entry name" value="Nucleotidylyl transferase"/>
    <property type="match status" value="1"/>
</dbReference>
<dbReference type="CDD" id="cd02064">
    <property type="entry name" value="FAD_synthetase_N"/>
    <property type="match status" value="1"/>
</dbReference>
<proteinExistence type="inferred from homology"/>
<keyword evidence="5 15" id="KW-0288">FMN</keyword>
<dbReference type="InterPro" id="IPR015864">
    <property type="entry name" value="FAD_synthase"/>
</dbReference>
<evidence type="ECO:0000256" key="14">
    <source>
        <dbReference type="ARBA" id="ARBA00049494"/>
    </source>
</evidence>
<evidence type="ECO:0000256" key="5">
    <source>
        <dbReference type="ARBA" id="ARBA00022643"/>
    </source>
</evidence>
<dbReference type="GO" id="GO:0003919">
    <property type="term" value="F:FMN adenylyltransferase activity"/>
    <property type="evidence" value="ECO:0007669"/>
    <property type="project" value="UniProtKB-UniRule"/>
</dbReference>
<dbReference type="Pfam" id="PF06574">
    <property type="entry name" value="FAD_syn"/>
    <property type="match status" value="1"/>
</dbReference>
<dbReference type="NCBIfam" id="NF004159">
    <property type="entry name" value="PRK05627.1-2"/>
    <property type="match status" value="1"/>
</dbReference>
<dbReference type="AlphaFoldDB" id="A0A330LQP4"/>
<dbReference type="Gene3D" id="3.40.50.620">
    <property type="entry name" value="HUPs"/>
    <property type="match status" value="1"/>
</dbReference>
<sequence length="310" mass="34366">MELIRGIHNLKPHHQGCVLTIGNFDGVHLGHQSVLRQLIEKAQQLNLPATVMTFEPQPLEMIIGDKAPARLTRLRDKYAALKDQHIDQLLCVNFNRKFAALSADEFITQLLVNKLGIKYLVVGDDFRFGHKRTGDFAMLQAAGAKYGFDVVSMDTFSIAQTRVSSTMIRDALAHDNLDLAAELLGRPFSIFGKVAHGTKLGRTIGFPTANIPLKRCVDPINGVYVVEVLGINDDAIQGVANIGKRPTVGGVRTQLEVNLFNFDGDLYGKQLEVVLKKRLRGEQKFASFDVLRQQIERDVIAAKTFFGLSV</sequence>
<dbReference type="OrthoDB" id="9803667at2"/>
<comment type="catalytic activity">
    <reaction evidence="14 15">
        <text>FMN + ATP + H(+) = FAD + diphosphate</text>
        <dbReference type="Rhea" id="RHEA:17237"/>
        <dbReference type="ChEBI" id="CHEBI:15378"/>
        <dbReference type="ChEBI" id="CHEBI:30616"/>
        <dbReference type="ChEBI" id="CHEBI:33019"/>
        <dbReference type="ChEBI" id="CHEBI:57692"/>
        <dbReference type="ChEBI" id="CHEBI:58210"/>
        <dbReference type="EC" id="2.7.7.2"/>
    </reaction>
</comment>
<keyword evidence="8 15" id="KW-0547">Nucleotide-binding</keyword>
<evidence type="ECO:0000256" key="3">
    <source>
        <dbReference type="ARBA" id="ARBA00005201"/>
    </source>
</evidence>
<dbReference type="PIRSF" id="PIRSF004491">
    <property type="entry name" value="FAD_Synth"/>
    <property type="match status" value="1"/>
</dbReference>
<dbReference type="InterPro" id="IPR023468">
    <property type="entry name" value="Riboflavin_kinase"/>
</dbReference>
<dbReference type="UniPathway" id="UPA00276">
    <property type="reaction ID" value="UER00406"/>
</dbReference>
<comment type="pathway">
    <text evidence="2 15">Cofactor biosynthesis; FAD biosynthesis; FAD from FMN: step 1/1.</text>
</comment>
<keyword evidence="9 15" id="KW-0418">Kinase</keyword>
<dbReference type="Gene3D" id="2.40.30.30">
    <property type="entry name" value="Riboflavin kinase-like"/>
    <property type="match status" value="1"/>
</dbReference>
<dbReference type="Pfam" id="PF01687">
    <property type="entry name" value="Flavokinase"/>
    <property type="match status" value="1"/>
</dbReference>
<name>A0A330LQP4_9GAMM</name>
<evidence type="ECO:0000256" key="4">
    <source>
        <dbReference type="ARBA" id="ARBA00022630"/>
    </source>
</evidence>
<dbReference type="RefSeq" id="WP_112715366.1">
    <property type="nucleotide sequence ID" value="NZ_LS483250.1"/>
</dbReference>
<dbReference type="EC" id="2.7.7.2" evidence="15"/>
<comment type="catalytic activity">
    <reaction evidence="13 15">
        <text>riboflavin + ATP = FMN + ADP + H(+)</text>
        <dbReference type="Rhea" id="RHEA:14357"/>
        <dbReference type="ChEBI" id="CHEBI:15378"/>
        <dbReference type="ChEBI" id="CHEBI:30616"/>
        <dbReference type="ChEBI" id="CHEBI:57986"/>
        <dbReference type="ChEBI" id="CHEBI:58210"/>
        <dbReference type="ChEBI" id="CHEBI:456216"/>
        <dbReference type="EC" id="2.7.1.26"/>
    </reaction>
</comment>
<keyword evidence="18" id="KW-1185">Reference proteome</keyword>
<comment type="function">
    <text evidence="1">Catalyzes the phosphorylation of riboflavin to FMN followed by the adenylation of FMN to FAD.</text>
</comment>
<evidence type="ECO:0000256" key="13">
    <source>
        <dbReference type="ARBA" id="ARBA00047880"/>
    </source>
</evidence>
<evidence type="ECO:0000256" key="6">
    <source>
        <dbReference type="ARBA" id="ARBA00022679"/>
    </source>
</evidence>
<reference evidence="18" key="1">
    <citation type="submission" date="2018-05" db="EMBL/GenBank/DDBJ databases">
        <authorList>
            <person name="Cea G.-C."/>
            <person name="William W."/>
        </authorList>
    </citation>
    <scope>NUCLEOTIDE SEQUENCE [LARGE SCALE GENOMIC DNA]</scope>
    <source>
        <strain evidence="18">DB21MT 5</strain>
    </source>
</reference>
<evidence type="ECO:0000256" key="10">
    <source>
        <dbReference type="ARBA" id="ARBA00022827"/>
    </source>
</evidence>
<evidence type="ECO:0000256" key="8">
    <source>
        <dbReference type="ARBA" id="ARBA00022741"/>
    </source>
</evidence>